<gene>
    <name evidence="10" type="primary">fabG</name>
    <name evidence="10" type="ORF">GCL57_12200</name>
</gene>
<dbReference type="SUPFAM" id="SSF51735">
    <property type="entry name" value="NAD(P)-binding Rossmann-fold domains"/>
    <property type="match status" value="1"/>
</dbReference>
<sequence>MENIEKKPTELADVASIIKSIYSATLLSGKVALVTGGSRGIGKAIALAYGALGAKVIVNYAGNAQAAEATVNEIVRNGGLATCVKFDVSDFNLVQETVKSLEKEHGNIEILVNNAGVSRDNLFVKFKEDEWDNTLDTNLKGAFNCSRALAMSMMRKRAGKIINISSVVGLTGNAGQSAYAASKAGVIGLTKALALELAGRNVQINAIAPGYISTDMTGALNQDVLAKIIEKIPMEKVGDPIEVAKAAVFLASSSSSYITGQTLAVDGGMTMH</sequence>
<keyword evidence="8" id="KW-0444">Lipid biosynthesis</keyword>
<feature type="binding site" evidence="7">
    <location>
        <position position="114"/>
    </location>
    <ligand>
        <name>NADP(+)</name>
        <dbReference type="ChEBI" id="CHEBI:58349"/>
    </ligand>
</feature>
<dbReference type="InterPro" id="IPR036291">
    <property type="entry name" value="NAD(P)-bd_dom_sf"/>
</dbReference>
<feature type="binding site" evidence="7">
    <location>
        <position position="212"/>
    </location>
    <ligand>
        <name>NADP(+)</name>
        <dbReference type="ChEBI" id="CHEBI:58349"/>
    </ligand>
</feature>
<dbReference type="Proteomes" id="UP000442694">
    <property type="component" value="Unassembled WGS sequence"/>
</dbReference>
<evidence type="ECO:0000313" key="10">
    <source>
        <dbReference type="EMBL" id="KAB8028480.1"/>
    </source>
</evidence>
<dbReference type="UniPathway" id="UPA00094"/>
<keyword evidence="8" id="KW-0443">Lipid metabolism</keyword>
<dbReference type="NCBIfam" id="TIGR01830">
    <property type="entry name" value="3oxo_ACP_reduc"/>
    <property type="match status" value="1"/>
</dbReference>
<dbReference type="SMART" id="SM00822">
    <property type="entry name" value="PKS_KR"/>
    <property type="match status" value="1"/>
</dbReference>
<keyword evidence="4 8" id="KW-0560">Oxidoreductase</keyword>
<dbReference type="Pfam" id="PF13561">
    <property type="entry name" value="adh_short_C2"/>
    <property type="match status" value="1"/>
</dbReference>
<dbReference type="PANTHER" id="PTHR42879:SF2">
    <property type="entry name" value="3-OXOACYL-[ACYL-CARRIER-PROTEIN] REDUCTASE FABG"/>
    <property type="match status" value="1"/>
</dbReference>
<keyword evidence="8" id="KW-0276">Fatty acid metabolism</keyword>
<evidence type="ECO:0000259" key="9">
    <source>
        <dbReference type="SMART" id="SM00822"/>
    </source>
</evidence>
<keyword evidence="3 7" id="KW-0521">NADP</keyword>
<proteinExistence type="inferred from homology"/>
<comment type="similarity">
    <text evidence="2 8">Belongs to the short-chain dehydrogenases/reductases (SDR) family.</text>
</comment>
<dbReference type="InterPro" id="IPR011284">
    <property type="entry name" value="3oxo_ACP_reduc"/>
</dbReference>
<evidence type="ECO:0000256" key="3">
    <source>
        <dbReference type="ARBA" id="ARBA00022857"/>
    </source>
</evidence>
<accession>A0A833JAX8</accession>
<comment type="catalytic activity">
    <reaction evidence="5 8">
        <text>a (3R)-hydroxyacyl-[ACP] + NADP(+) = a 3-oxoacyl-[ACP] + NADPH + H(+)</text>
        <dbReference type="Rhea" id="RHEA:17397"/>
        <dbReference type="Rhea" id="RHEA-COMP:9916"/>
        <dbReference type="Rhea" id="RHEA-COMP:9945"/>
        <dbReference type="ChEBI" id="CHEBI:15378"/>
        <dbReference type="ChEBI" id="CHEBI:57783"/>
        <dbReference type="ChEBI" id="CHEBI:58349"/>
        <dbReference type="ChEBI" id="CHEBI:78776"/>
        <dbReference type="ChEBI" id="CHEBI:78827"/>
        <dbReference type="EC" id="1.1.1.100"/>
    </reaction>
</comment>
<dbReference type="Gene3D" id="3.40.50.720">
    <property type="entry name" value="NAD(P)-binding Rossmann-like Domain"/>
    <property type="match status" value="1"/>
</dbReference>
<dbReference type="PANTHER" id="PTHR42879">
    <property type="entry name" value="3-OXOACYL-(ACYL-CARRIER-PROTEIN) REDUCTASE"/>
    <property type="match status" value="1"/>
</dbReference>
<dbReference type="GO" id="GO:0004316">
    <property type="term" value="F:3-oxoacyl-[acyl-carrier-protein] reductase (NADPH) activity"/>
    <property type="evidence" value="ECO:0007669"/>
    <property type="project" value="UniProtKB-UniRule"/>
</dbReference>
<dbReference type="InterPro" id="IPR002347">
    <property type="entry name" value="SDR_fam"/>
</dbReference>
<comment type="caution">
    <text evidence="10">The sequence shown here is derived from an EMBL/GenBank/DDBJ whole genome shotgun (WGS) entry which is preliminary data.</text>
</comment>
<reference evidence="10 11" key="1">
    <citation type="submission" date="2019-10" db="EMBL/GenBank/DDBJ databases">
        <title>New genus of Silvanigrellaceae.</title>
        <authorList>
            <person name="Pitt A."/>
            <person name="Hahn M.W."/>
        </authorList>
    </citation>
    <scope>NUCLEOTIDE SEQUENCE [LARGE SCALE GENOMIC DNA]</scope>
    <source>
        <strain evidence="10 11">33A1-SZDP</strain>
    </source>
</reference>
<comment type="function">
    <text evidence="1 8">Catalyzes the NADPH-dependent reduction of beta-ketoacyl-ACP substrates to beta-hydroxyacyl-ACP products, the first reductive step in the elongation cycle of fatty acid biosynthesis.</text>
</comment>
<dbReference type="AlphaFoldDB" id="A0A833JAX8"/>
<evidence type="ECO:0000256" key="7">
    <source>
        <dbReference type="PIRSR" id="PIRSR611284-2"/>
    </source>
</evidence>
<dbReference type="NCBIfam" id="NF009466">
    <property type="entry name" value="PRK12826.1-2"/>
    <property type="match status" value="1"/>
</dbReference>
<dbReference type="PRINTS" id="PR00080">
    <property type="entry name" value="SDRFAMILY"/>
</dbReference>
<evidence type="ECO:0000256" key="8">
    <source>
        <dbReference type="RuleBase" id="RU366074"/>
    </source>
</evidence>
<organism evidence="10 11">
    <name type="scientific">Fluviispira multicolorata</name>
    <dbReference type="NCBI Taxonomy" id="2654512"/>
    <lineage>
        <taxon>Bacteria</taxon>
        <taxon>Pseudomonadati</taxon>
        <taxon>Bdellovibrionota</taxon>
        <taxon>Oligoflexia</taxon>
        <taxon>Silvanigrellales</taxon>
        <taxon>Silvanigrellaceae</taxon>
        <taxon>Fluviispira</taxon>
    </lineage>
</organism>
<keyword evidence="8" id="KW-0275">Fatty acid biosynthesis</keyword>
<evidence type="ECO:0000256" key="6">
    <source>
        <dbReference type="PIRSR" id="PIRSR611284-1"/>
    </source>
</evidence>
<dbReference type="PROSITE" id="PS00061">
    <property type="entry name" value="ADH_SHORT"/>
    <property type="match status" value="1"/>
</dbReference>
<dbReference type="GO" id="GO:0051287">
    <property type="term" value="F:NAD binding"/>
    <property type="evidence" value="ECO:0007669"/>
    <property type="project" value="UniProtKB-UniRule"/>
</dbReference>
<dbReference type="EC" id="1.1.1.100" evidence="8"/>
<dbReference type="EMBL" id="WFLN01000009">
    <property type="protein sequence ID" value="KAB8028480.1"/>
    <property type="molecule type" value="Genomic_DNA"/>
</dbReference>
<comment type="subunit">
    <text evidence="8">Homotetramer.</text>
</comment>
<dbReference type="InterPro" id="IPR050259">
    <property type="entry name" value="SDR"/>
</dbReference>
<feature type="binding site" evidence="7">
    <location>
        <begin position="36"/>
        <end position="39"/>
    </location>
    <ligand>
        <name>NADP(+)</name>
        <dbReference type="ChEBI" id="CHEBI:58349"/>
    </ligand>
</feature>
<feature type="binding site" evidence="7">
    <location>
        <begin position="179"/>
        <end position="183"/>
    </location>
    <ligand>
        <name>NADP(+)</name>
        <dbReference type="ChEBI" id="CHEBI:58349"/>
    </ligand>
</feature>
<feature type="domain" description="Ketoreductase" evidence="9">
    <location>
        <begin position="30"/>
        <end position="201"/>
    </location>
</feature>
<protein>
    <recommendedName>
        <fullName evidence="8">3-oxoacyl-[acyl-carrier-protein] reductase</fullName>
        <ecNumber evidence="8">1.1.1.100</ecNumber>
    </recommendedName>
</protein>
<dbReference type="NCBIfam" id="NF005559">
    <property type="entry name" value="PRK07231.1"/>
    <property type="match status" value="1"/>
</dbReference>
<dbReference type="InterPro" id="IPR020904">
    <property type="entry name" value="Sc_DH/Rdtase_CS"/>
</dbReference>
<name>A0A833JAX8_9BACT</name>
<evidence type="ECO:0000256" key="2">
    <source>
        <dbReference type="ARBA" id="ARBA00006484"/>
    </source>
</evidence>
<evidence type="ECO:0000256" key="4">
    <source>
        <dbReference type="ARBA" id="ARBA00023002"/>
    </source>
</evidence>
<dbReference type="CDD" id="cd05333">
    <property type="entry name" value="BKR_SDR_c"/>
    <property type="match status" value="1"/>
</dbReference>
<dbReference type="GO" id="GO:0006633">
    <property type="term" value="P:fatty acid biosynthetic process"/>
    <property type="evidence" value="ECO:0007669"/>
    <property type="project" value="UniProtKB-UniPathway"/>
</dbReference>
<feature type="active site" description="Proton acceptor" evidence="6">
    <location>
        <position position="179"/>
    </location>
</feature>
<evidence type="ECO:0000256" key="5">
    <source>
        <dbReference type="ARBA" id="ARBA00048508"/>
    </source>
</evidence>
<evidence type="ECO:0000256" key="1">
    <source>
        <dbReference type="ARBA" id="ARBA00002607"/>
    </source>
</evidence>
<keyword evidence="11" id="KW-1185">Reference proteome</keyword>
<evidence type="ECO:0000313" key="11">
    <source>
        <dbReference type="Proteomes" id="UP000442694"/>
    </source>
</evidence>
<dbReference type="PRINTS" id="PR00081">
    <property type="entry name" value="GDHRDH"/>
</dbReference>
<dbReference type="InterPro" id="IPR057326">
    <property type="entry name" value="KR_dom"/>
</dbReference>
<comment type="pathway">
    <text evidence="8">Lipid metabolism; fatty acid biosynthesis.</text>
</comment>
<dbReference type="FunFam" id="3.40.50.720:FF:000115">
    <property type="entry name" value="3-oxoacyl-[acyl-carrier-protein] reductase FabG"/>
    <property type="match status" value="1"/>
</dbReference>